<keyword evidence="1" id="KW-0472">Membrane</keyword>
<feature type="transmembrane region" description="Helical" evidence="1">
    <location>
        <begin position="5"/>
        <end position="24"/>
    </location>
</feature>
<evidence type="ECO:0000313" key="3">
    <source>
        <dbReference type="Proteomes" id="UP000237846"/>
    </source>
</evidence>
<feature type="transmembrane region" description="Helical" evidence="1">
    <location>
        <begin position="117"/>
        <end position="137"/>
    </location>
</feature>
<dbReference type="EMBL" id="PVZC01000002">
    <property type="protein sequence ID" value="PRY00736.1"/>
    <property type="molecule type" value="Genomic_DNA"/>
</dbReference>
<feature type="transmembrane region" description="Helical" evidence="1">
    <location>
        <begin position="91"/>
        <end position="111"/>
    </location>
</feature>
<feature type="transmembrane region" description="Helical" evidence="1">
    <location>
        <begin position="36"/>
        <end position="62"/>
    </location>
</feature>
<reference evidence="2 3" key="1">
    <citation type="submission" date="2018-03" db="EMBL/GenBank/DDBJ databases">
        <title>Genomic Encyclopedia of Archaeal and Bacterial Type Strains, Phase II (KMG-II): from individual species to whole genera.</title>
        <authorList>
            <person name="Goeker M."/>
        </authorList>
    </citation>
    <scope>NUCLEOTIDE SEQUENCE [LARGE SCALE GENOMIC DNA]</scope>
    <source>
        <strain evidence="2 3">DSM 45601</strain>
    </source>
</reference>
<name>A0A2T0QA09_9ACTN</name>
<keyword evidence="1" id="KW-0812">Transmembrane</keyword>
<evidence type="ECO:0000256" key="1">
    <source>
        <dbReference type="SAM" id="Phobius"/>
    </source>
</evidence>
<organism evidence="2 3">
    <name type="scientific">Allonocardiopsis opalescens</name>
    <dbReference type="NCBI Taxonomy" id="1144618"/>
    <lineage>
        <taxon>Bacteria</taxon>
        <taxon>Bacillati</taxon>
        <taxon>Actinomycetota</taxon>
        <taxon>Actinomycetes</taxon>
        <taxon>Streptosporangiales</taxon>
        <taxon>Allonocardiopsis</taxon>
    </lineage>
</organism>
<evidence type="ECO:0000313" key="2">
    <source>
        <dbReference type="EMBL" id="PRY00736.1"/>
    </source>
</evidence>
<accession>A0A2T0QA09</accession>
<sequence length="251" mass="28208">MSRIWLVFATVVVTLATLLLVYLLEVPLQVVLTVGFGALCLMWLVVLLTVPWNVYFGAWSLIHDIRLSRERGIEVPAERETEARRIARRMLVAAIAAHLVSAGVIAVITVFSGAEVGYYFVGFYLLSTFLRPAGAYFRHLRKRIAELGRETTHPRDDVLTLKERVAALEAGLKRHDEAREEADLAAAERAERTAAALEELRRESLDRDRALEAELDAVGRRFEDAISTLTDNQELIAGVKAFLRLVREQRA</sequence>
<gene>
    <name evidence="2" type="ORF">CLV72_102368</name>
</gene>
<dbReference type="OrthoDB" id="980132at2"/>
<keyword evidence="3" id="KW-1185">Reference proteome</keyword>
<proteinExistence type="predicted"/>
<protein>
    <submittedName>
        <fullName evidence="2">Uncharacterized protein</fullName>
    </submittedName>
</protein>
<comment type="caution">
    <text evidence="2">The sequence shown here is derived from an EMBL/GenBank/DDBJ whole genome shotgun (WGS) entry which is preliminary data.</text>
</comment>
<dbReference type="Proteomes" id="UP000237846">
    <property type="component" value="Unassembled WGS sequence"/>
</dbReference>
<dbReference type="RefSeq" id="WP_106242667.1">
    <property type="nucleotide sequence ID" value="NZ_PVZC01000002.1"/>
</dbReference>
<dbReference type="AlphaFoldDB" id="A0A2T0QA09"/>
<keyword evidence="1" id="KW-1133">Transmembrane helix</keyword>